<reference evidence="1" key="1">
    <citation type="submission" date="2023-06" db="EMBL/GenBank/DDBJ databases">
        <authorList>
            <person name="Kurt Z."/>
        </authorList>
    </citation>
    <scope>NUCLEOTIDE SEQUENCE</scope>
</reference>
<protein>
    <submittedName>
        <fullName evidence="2">Hypothetical_protein</fullName>
    </submittedName>
</protein>
<evidence type="ECO:0000313" key="2">
    <source>
        <dbReference type="EMBL" id="CAL6114643.1"/>
    </source>
</evidence>
<proteinExistence type="predicted"/>
<evidence type="ECO:0000313" key="1">
    <source>
        <dbReference type="EMBL" id="CAI9933497.1"/>
    </source>
</evidence>
<name>A0AA86PCS1_9EUKA</name>
<dbReference type="AlphaFoldDB" id="A0AA86PCS1"/>
<comment type="caution">
    <text evidence="1">The sequence shown here is derived from an EMBL/GenBank/DDBJ whole genome shotgun (WGS) entry which is preliminary data.</text>
</comment>
<dbReference type="Proteomes" id="UP001642409">
    <property type="component" value="Unassembled WGS sequence"/>
</dbReference>
<keyword evidence="3" id="KW-1185">Reference proteome</keyword>
<evidence type="ECO:0000313" key="3">
    <source>
        <dbReference type="Proteomes" id="UP001642409"/>
    </source>
</evidence>
<dbReference type="EMBL" id="CAXDID020000810">
    <property type="protein sequence ID" value="CAL6114643.1"/>
    <property type="molecule type" value="Genomic_DNA"/>
</dbReference>
<organism evidence="1">
    <name type="scientific">Hexamita inflata</name>
    <dbReference type="NCBI Taxonomy" id="28002"/>
    <lineage>
        <taxon>Eukaryota</taxon>
        <taxon>Metamonada</taxon>
        <taxon>Diplomonadida</taxon>
        <taxon>Hexamitidae</taxon>
        <taxon>Hexamitinae</taxon>
        <taxon>Hexamita</taxon>
    </lineage>
</organism>
<sequence>MKVGQQITIQKKNVAGSDTTFSGSYGAQQSIQSVIRDLFVRLSKITKVLQGELGRIRNERSFTRNFIVSRNFGDFNYKPAMSFFPVRALLLKQNNDLVWDLRSQNTKAENIKQRGCPSWRNMLLILA</sequence>
<gene>
    <name evidence="1" type="ORF">HINF_LOCUS21142</name>
    <name evidence="2" type="ORF">HINF_LOCUS78146</name>
</gene>
<reference evidence="2 3" key="2">
    <citation type="submission" date="2024-07" db="EMBL/GenBank/DDBJ databases">
        <authorList>
            <person name="Akdeniz Z."/>
        </authorList>
    </citation>
    <scope>NUCLEOTIDE SEQUENCE [LARGE SCALE GENOMIC DNA]</scope>
</reference>
<dbReference type="EMBL" id="CATOUU010000537">
    <property type="protein sequence ID" value="CAI9933497.1"/>
    <property type="molecule type" value="Genomic_DNA"/>
</dbReference>
<accession>A0AA86PCS1</accession>